<keyword evidence="4 5" id="KW-0472">Membrane</keyword>
<dbReference type="EMBL" id="CALOZG010000087">
    <property type="protein sequence ID" value="CAH4038592.1"/>
    <property type="molecule type" value="Genomic_DNA"/>
</dbReference>
<feature type="transmembrane region" description="Helical" evidence="5">
    <location>
        <begin position="168"/>
        <end position="187"/>
    </location>
</feature>
<feature type="transmembrane region" description="Helical" evidence="5">
    <location>
        <begin position="73"/>
        <end position="90"/>
    </location>
</feature>
<evidence type="ECO:0008006" key="8">
    <source>
        <dbReference type="Google" id="ProtNLM"/>
    </source>
</evidence>
<sequence>MTNGSGLDILVNRAMRAWWVRAWYGYGAAPQLLKNFCAASKTIFTLTLATLSRPIVIISILTNMDNWKVELKVFAVDFLNWSIVLTCLFLKVPQIFHLNNKRPSEIKGISLHAIAMEIVGYSIMALYNFKNKYTLVTYLEYLALLIQEYIMLFYVLRAKGYLANKYTSMISGTYIVSVSAFLIEIIPKETLNYLVPICLPLSGVAKVTYIRGMMKASNSDAISIETWTMSALTNAGRFFTVFMDSADKHLLLNYSVSAILSSAVLGTAAYYQLQAQTPMISTRRREPSVRRHYHVD</sequence>
<comment type="caution">
    <text evidence="6">The sequence shown here is derived from an EMBL/GenBank/DDBJ whole genome shotgun (WGS) entry which is preliminary data.</text>
</comment>
<evidence type="ECO:0000313" key="7">
    <source>
        <dbReference type="Proteomes" id="UP001152562"/>
    </source>
</evidence>
<dbReference type="PANTHER" id="PTHR12226">
    <property type="entry name" value="MANNOSE-P-DOLICHOL UTILIZATION DEFECT 1 LEC35 -RELATED"/>
    <property type="match status" value="1"/>
</dbReference>
<feature type="transmembrane region" description="Helical" evidence="5">
    <location>
        <begin position="193"/>
        <end position="210"/>
    </location>
</feature>
<dbReference type="GO" id="GO:0016020">
    <property type="term" value="C:membrane"/>
    <property type="evidence" value="ECO:0007669"/>
    <property type="project" value="UniProtKB-SubCell"/>
</dbReference>
<keyword evidence="3 5" id="KW-1133">Transmembrane helix</keyword>
<evidence type="ECO:0000256" key="1">
    <source>
        <dbReference type="ARBA" id="ARBA00004141"/>
    </source>
</evidence>
<dbReference type="InterPro" id="IPR006603">
    <property type="entry name" value="PQ-loop_rpt"/>
</dbReference>
<dbReference type="Proteomes" id="UP001152562">
    <property type="component" value="Unassembled WGS sequence"/>
</dbReference>
<dbReference type="AlphaFoldDB" id="A0A9P0XH30"/>
<evidence type="ECO:0000256" key="4">
    <source>
        <dbReference type="ARBA" id="ARBA00023136"/>
    </source>
</evidence>
<feature type="transmembrane region" description="Helical" evidence="5">
    <location>
        <begin position="135"/>
        <end position="156"/>
    </location>
</feature>
<gene>
    <name evidence="6" type="ORF">PIBRA_LOCUS14124</name>
</gene>
<feature type="transmembrane region" description="Helical" evidence="5">
    <location>
        <begin position="254"/>
        <end position="273"/>
    </location>
</feature>
<feature type="transmembrane region" description="Helical" evidence="5">
    <location>
        <begin position="111"/>
        <end position="129"/>
    </location>
</feature>
<dbReference type="PANTHER" id="PTHR12226:SF3">
    <property type="entry name" value="SOLUTE CARRIER FAMILY 66 MEMBER 3"/>
    <property type="match status" value="1"/>
</dbReference>
<name>A0A9P0XH30_PIEBR</name>
<keyword evidence="7" id="KW-1185">Reference proteome</keyword>
<evidence type="ECO:0000256" key="5">
    <source>
        <dbReference type="SAM" id="Phobius"/>
    </source>
</evidence>
<comment type="subcellular location">
    <subcellularLocation>
        <location evidence="1">Membrane</location>
        <topology evidence="1">Multi-pass membrane protein</topology>
    </subcellularLocation>
</comment>
<evidence type="ECO:0000256" key="2">
    <source>
        <dbReference type="ARBA" id="ARBA00022692"/>
    </source>
</evidence>
<dbReference type="InterPro" id="IPR016817">
    <property type="entry name" value="MannP-dilichol_defect-1"/>
</dbReference>
<accession>A0A9P0XH30</accession>
<proteinExistence type="predicted"/>
<organism evidence="6 7">
    <name type="scientific">Pieris brassicae</name>
    <name type="common">White butterfly</name>
    <name type="synonym">Large white butterfly</name>
    <dbReference type="NCBI Taxonomy" id="7116"/>
    <lineage>
        <taxon>Eukaryota</taxon>
        <taxon>Metazoa</taxon>
        <taxon>Ecdysozoa</taxon>
        <taxon>Arthropoda</taxon>
        <taxon>Hexapoda</taxon>
        <taxon>Insecta</taxon>
        <taxon>Pterygota</taxon>
        <taxon>Neoptera</taxon>
        <taxon>Endopterygota</taxon>
        <taxon>Lepidoptera</taxon>
        <taxon>Glossata</taxon>
        <taxon>Ditrysia</taxon>
        <taxon>Papilionoidea</taxon>
        <taxon>Pieridae</taxon>
        <taxon>Pierinae</taxon>
        <taxon>Pieris</taxon>
    </lineage>
</organism>
<protein>
    <recommendedName>
        <fullName evidence="8">Solute carrier family 66 member 3</fullName>
    </recommendedName>
</protein>
<feature type="transmembrane region" description="Helical" evidence="5">
    <location>
        <begin position="43"/>
        <end position="61"/>
    </location>
</feature>
<evidence type="ECO:0000256" key="3">
    <source>
        <dbReference type="ARBA" id="ARBA00022989"/>
    </source>
</evidence>
<reference evidence="6" key="1">
    <citation type="submission" date="2022-05" db="EMBL/GenBank/DDBJ databases">
        <authorList>
            <person name="Okamura Y."/>
        </authorList>
    </citation>
    <scope>NUCLEOTIDE SEQUENCE</scope>
</reference>
<keyword evidence="2 5" id="KW-0812">Transmembrane</keyword>
<dbReference type="Pfam" id="PF04193">
    <property type="entry name" value="PQ-loop"/>
    <property type="match status" value="1"/>
</dbReference>
<evidence type="ECO:0000313" key="6">
    <source>
        <dbReference type="EMBL" id="CAH4038592.1"/>
    </source>
</evidence>